<protein>
    <submittedName>
        <fullName evidence="1">Uncharacterized protein</fullName>
    </submittedName>
</protein>
<dbReference type="AlphaFoldDB" id="G5S7V7"/>
<feature type="non-terminal residue" evidence="1">
    <location>
        <position position="33"/>
    </location>
</feature>
<accession>G5S7V7</accession>
<name>G5S7V7_SALET</name>
<sequence length="33" mass="3450">MFSISVATVIGPTPPGTGVMYDARAARGFVKHD</sequence>
<evidence type="ECO:0000313" key="2">
    <source>
        <dbReference type="Proteomes" id="UP000003536"/>
    </source>
</evidence>
<reference evidence="1 2" key="1">
    <citation type="journal article" date="2011" name="BMC Genomics">
        <title>Genome sequencing reveals diversification of virulence factor content and possible host adaptation in distinct subpopulations of Salmonella enterica.</title>
        <authorList>
            <person name="den Bakker H.C."/>
            <person name="Moreno Switt A.I."/>
            <person name="Govoni G."/>
            <person name="Cummings C.A."/>
            <person name="Ranieri M.L."/>
            <person name="Degoricija L."/>
            <person name="Hoelzer K."/>
            <person name="Rodriguez-Rivera L.D."/>
            <person name="Brown S."/>
            <person name="Bolchacova E."/>
            <person name="Furtado M.R."/>
            <person name="Wiedmann M."/>
        </authorList>
    </citation>
    <scope>NUCLEOTIDE SEQUENCE [LARGE SCALE GENOMIC DNA]</scope>
    <source>
        <strain evidence="1 2">A4-580</strain>
    </source>
</reference>
<organism evidence="1 2">
    <name type="scientific">Salmonella enterica subsp. enterica serovar Wandsworth str. A4-580</name>
    <dbReference type="NCBI Taxonomy" id="913086"/>
    <lineage>
        <taxon>Bacteria</taxon>
        <taxon>Pseudomonadati</taxon>
        <taxon>Pseudomonadota</taxon>
        <taxon>Gammaproteobacteria</taxon>
        <taxon>Enterobacterales</taxon>
        <taxon>Enterobacteriaceae</taxon>
        <taxon>Salmonella</taxon>
    </lineage>
</organism>
<dbReference type="EMBL" id="AFCX01000304">
    <property type="protein sequence ID" value="EHD05754.1"/>
    <property type="molecule type" value="Genomic_DNA"/>
</dbReference>
<comment type="caution">
    <text evidence="1">The sequence shown here is derived from an EMBL/GenBank/DDBJ whole genome shotgun (WGS) entry which is preliminary data.</text>
</comment>
<gene>
    <name evidence="1" type="ORF">LTSEWAN_0933</name>
</gene>
<dbReference type="Proteomes" id="UP000003536">
    <property type="component" value="Unassembled WGS sequence"/>
</dbReference>
<proteinExistence type="predicted"/>
<evidence type="ECO:0000313" key="1">
    <source>
        <dbReference type="EMBL" id="EHD05754.1"/>
    </source>
</evidence>